<feature type="region of interest" description="Disordered" evidence="1">
    <location>
        <begin position="177"/>
        <end position="201"/>
    </location>
</feature>
<organism evidence="2 3">
    <name type="scientific">Galdieria partita</name>
    <dbReference type="NCBI Taxonomy" id="83374"/>
    <lineage>
        <taxon>Eukaryota</taxon>
        <taxon>Rhodophyta</taxon>
        <taxon>Bangiophyceae</taxon>
        <taxon>Galdieriales</taxon>
        <taxon>Galdieriaceae</taxon>
        <taxon>Galdieria</taxon>
    </lineage>
</organism>
<evidence type="ECO:0000313" key="3">
    <source>
        <dbReference type="Proteomes" id="UP001061958"/>
    </source>
</evidence>
<keyword evidence="3" id="KW-1185">Reference proteome</keyword>
<dbReference type="PANTHER" id="PTHR36703:SF1">
    <property type="entry name" value="TRIACYLGLYCEROL LIPASE-LIKE PROTEIN"/>
    <property type="match status" value="1"/>
</dbReference>
<name>A0A9C7PUY7_9RHOD</name>
<dbReference type="AlphaFoldDB" id="A0A9C7PUY7"/>
<evidence type="ECO:0000313" key="2">
    <source>
        <dbReference type="EMBL" id="GJQ10412.1"/>
    </source>
</evidence>
<proteinExistence type="predicted"/>
<accession>A0A9C7PUY7</accession>
<dbReference type="Proteomes" id="UP001061958">
    <property type="component" value="Unassembled WGS sequence"/>
</dbReference>
<feature type="compositionally biased region" description="Polar residues" evidence="1">
    <location>
        <begin position="177"/>
        <end position="187"/>
    </location>
</feature>
<gene>
    <name evidence="2" type="ORF">GpartN1_g2203.t1</name>
</gene>
<evidence type="ECO:0000256" key="1">
    <source>
        <dbReference type="SAM" id="MobiDB-lite"/>
    </source>
</evidence>
<protein>
    <submittedName>
        <fullName evidence="2">Uncharacterized protein</fullName>
    </submittedName>
</protein>
<dbReference type="PANTHER" id="PTHR36703">
    <property type="entry name" value="TRIACYLGLYCEROL LIPASE-LIKE PROTEIN"/>
    <property type="match status" value="1"/>
</dbReference>
<reference evidence="2" key="2">
    <citation type="submission" date="2022-01" db="EMBL/GenBank/DDBJ databases">
        <authorList>
            <person name="Hirooka S."/>
            <person name="Miyagishima S.Y."/>
        </authorList>
    </citation>
    <scope>NUCLEOTIDE SEQUENCE</scope>
    <source>
        <strain evidence="2">NBRC 102759</strain>
    </source>
</reference>
<reference evidence="2" key="1">
    <citation type="journal article" date="2022" name="Proc. Natl. Acad. Sci. U.S.A.">
        <title>Life cycle and functional genomics of the unicellular red alga Galdieria for elucidating algal and plant evolution and industrial use.</title>
        <authorList>
            <person name="Hirooka S."/>
            <person name="Itabashi T."/>
            <person name="Ichinose T.M."/>
            <person name="Onuma R."/>
            <person name="Fujiwara T."/>
            <person name="Yamashita S."/>
            <person name="Jong L.W."/>
            <person name="Tomita R."/>
            <person name="Iwane A.H."/>
            <person name="Miyagishima S.Y."/>
        </authorList>
    </citation>
    <scope>NUCLEOTIDE SEQUENCE</scope>
    <source>
        <strain evidence="2">NBRC 102759</strain>
    </source>
</reference>
<sequence length="201" mass="23195">MVSRFHKLLEFIGKLQKTFETHRTVLTVGGTLLSASAAWAGYLARTHHQASIEKRLEAIQSQIKNPQKSRRTRNSILDQYEWIWKYAIPSSTVTLAFGYFLGWRKGRLKLWERMNRDPAISKILKEREEARQKQQAERFRRPLIILSRARTLWNRARTKTSALTGFLSPSNQLQHISSSQVGKTSEGPSPISLVNRVGRRP</sequence>
<comment type="caution">
    <text evidence="2">The sequence shown here is derived from an EMBL/GenBank/DDBJ whole genome shotgun (WGS) entry which is preliminary data.</text>
</comment>
<dbReference type="OrthoDB" id="1934526at2759"/>
<dbReference type="EMBL" id="BQMJ01000015">
    <property type="protein sequence ID" value="GJQ10412.1"/>
    <property type="molecule type" value="Genomic_DNA"/>
</dbReference>